<keyword evidence="2 3" id="KW-0143">Chaperone</keyword>
<protein>
    <recommendedName>
        <fullName evidence="3">10 kDa chaperonin</fullName>
    </recommendedName>
</protein>
<dbReference type="Pfam" id="PF00166">
    <property type="entry name" value="Cpn10"/>
    <property type="match status" value="1"/>
</dbReference>
<evidence type="ECO:0000313" key="5">
    <source>
        <dbReference type="Proteomes" id="UP000590740"/>
    </source>
</evidence>
<organism evidence="4 5">
    <name type="scientific">Prosthecobacter vanneervenii</name>
    <dbReference type="NCBI Taxonomy" id="48466"/>
    <lineage>
        <taxon>Bacteria</taxon>
        <taxon>Pseudomonadati</taxon>
        <taxon>Verrucomicrobiota</taxon>
        <taxon>Verrucomicrobiia</taxon>
        <taxon>Verrucomicrobiales</taxon>
        <taxon>Verrucomicrobiaceae</taxon>
        <taxon>Prosthecobacter</taxon>
    </lineage>
</organism>
<comment type="caution">
    <text evidence="4">The sequence shown here is derived from an EMBL/GenBank/DDBJ whole genome shotgun (WGS) entry which is preliminary data.</text>
</comment>
<dbReference type="PRINTS" id="PR00297">
    <property type="entry name" value="CHAPERONIN10"/>
</dbReference>
<proteinExistence type="inferred from homology"/>
<dbReference type="CDD" id="cd00320">
    <property type="entry name" value="cpn10"/>
    <property type="match status" value="1"/>
</dbReference>
<comment type="subunit">
    <text evidence="3">Heptamer of 7 subunits arranged in a ring.</text>
</comment>
<dbReference type="Gene3D" id="2.30.33.40">
    <property type="entry name" value="GroES chaperonin"/>
    <property type="match status" value="1"/>
</dbReference>
<comment type="similarity">
    <text evidence="1 3">Belongs to the GroES chaperonin family.</text>
</comment>
<gene>
    <name evidence="4" type="ORF">HNQ65_005097</name>
</gene>
<dbReference type="EMBL" id="JACHIG010000017">
    <property type="protein sequence ID" value="MBB5035486.1"/>
    <property type="molecule type" value="Genomic_DNA"/>
</dbReference>
<dbReference type="InterPro" id="IPR037124">
    <property type="entry name" value="Chaperonin_GroES_sf"/>
</dbReference>
<dbReference type="SUPFAM" id="SSF50129">
    <property type="entry name" value="GroES-like"/>
    <property type="match status" value="1"/>
</dbReference>
<sequence length="110" mass="11556">MNPPGIHPLGTHLLLDVTPQEQTTAAGIVLPTAVQGASTRMEAVVVGRGPDCTRASLDCGTQVYVGRYASGELTRSGRIYRLAQEADIIATLDSVSASMPEPRVKPLAVD</sequence>
<evidence type="ECO:0000256" key="1">
    <source>
        <dbReference type="ARBA" id="ARBA00006975"/>
    </source>
</evidence>
<accession>A0A7W7YFY1</accession>
<keyword evidence="5" id="KW-1185">Reference proteome</keyword>
<evidence type="ECO:0000256" key="3">
    <source>
        <dbReference type="RuleBase" id="RU000535"/>
    </source>
</evidence>
<reference evidence="4 5" key="1">
    <citation type="submission" date="2020-08" db="EMBL/GenBank/DDBJ databases">
        <title>Genomic Encyclopedia of Type Strains, Phase IV (KMG-IV): sequencing the most valuable type-strain genomes for metagenomic binning, comparative biology and taxonomic classification.</title>
        <authorList>
            <person name="Goeker M."/>
        </authorList>
    </citation>
    <scope>NUCLEOTIDE SEQUENCE [LARGE SCALE GENOMIC DNA]</scope>
    <source>
        <strain evidence="4 5">DSM 12252</strain>
    </source>
</reference>
<name>A0A7W7YFY1_9BACT</name>
<comment type="function">
    <text evidence="3">Together with the chaperonin GroEL, plays an essential role in assisting protein folding. The GroEL-GroES system forms a nano-cage that allows encapsulation of the non-native substrate proteins and provides a physical environment optimized to promote and accelerate protein folding. GroES binds to the apical surface of the GroEL ring, thereby capping the opening of the GroEL channel.</text>
</comment>
<evidence type="ECO:0000313" key="4">
    <source>
        <dbReference type="EMBL" id="MBB5035486.1"/>
    </source>
</evidence>
<dbReference type="Proteomes" id="UP000590740">
    <property type="component" value="Unassembled WGS sequence"/>
</dbReference>
<dbReference type="GO" id="GO:0005524">
    <property type="term" value="F:ATP binding"/>
    <property type="evidence" value="ECO:0007669"/>
    <property type="project" value="InterPro"/>
</dbReference>
<dbReference type="GO" id="GO:0044183">
    <property type="term" value="F:protein folding chaperone"/>
    <property type="evidence" value="ECO:0007669"/>
    <property type="project" value="InterPro"/>
</dbReference>
<dbReference type="RefSeq" id="WP_184344325.1">
    <property type="nucleotide sequence ID" value="NZ_JACHIG010000017.1"/>
</dbReference>
<dbReference type="AlphaFoldDB" id="A0A7W7YFY1"/>
<dbReference type="SMART" id="SM00883">
    <property type="entry name" value="Cpn10"/>
    <property type="match status" value="1"/>
</dbReference>
<dbReference type="InterPro" id="IPR020818">
    <property type="entry name" value="Chaperonin_GroES"/>
</dbReference>
<evidence type="ECO:0000256" key="2">
    <source>
        <dbReference type="ARBA" id="ARBA00023186"/>
    </source>
</evidence>
<dbReference type="InterPro" id="IPR011032">
    <property type="entry name" value="GroES-like_sf"/>
</dbReference>